<comment type="caution">
    <text evidence="4">The sequence shown here is derived from an EMBL/GenBank/DDBJ whole genome shotgun (WGS) entry which is preliminary data.</text>
</comment>
<dbReference type="CDD" id="cd00077">
    <property type="entry name" value="HDc"/>
    <property type="match status" value="1"/>
</dbReference>
<dbReference type="SMART" id="SM00471">
    <property type="entry name" value="HDc"/>
    <property type="match status" value="1"/>
</dbReference>
<dbReference type="InterPro" id="IPR026875">
    <property type="entry name" value="PHydrolase_assoc_dom"/>
</dbReference>
<proteinExistence type="inferred from homology"/>
<dbReference type="SUPFAM" id="SSF109604">
    <property type="entry name" value="HD-domain/PDEase-like"/>
    <property type="match status" value="1"/>
</dbReference>
<dbReference type="AlphaFoldDB" id="A0A418W1E2"/>
<feature type="domain" description="HD" evidence="3">
    <location>
        <begin position="70"/>
        <end position="211"/>
    </location>
</feature>
<dbReference type="Pfam" id="PF13286">
    <property type="entry name" value="HD_assoc"/>
    <property type="match status" value="1"/>
</dbReference>
<evidence type="ECO:0000256" key="2">
    <source>
        <dbReference type="HAMAP-Rule" id="MF_01212"/>
    </source>
</evidence>
<keyword evidence="1 2" id="KW-0378">Hydrolase</keyword>
<dbReference type="Gene3D" id="1.10.3210.10">
    <property type="entry name" value="Hypothetical protein af1432"/>
    <property type="match status" value="1"/>
</dbReference>
<sequence>MKADFTQERLAPYACDPADTRGRLVAEPESPTRSCFQRDRDRIVHSGGFRKLKYKTQVFVYHEGDYYRTRLTHSLEVAQIARSISRTLGLNEDLAEAVALAHDLGHTPFGHAGEEALNACMAPYGGFAHNDQTLRILTRLERRYAEFDGLNLTWETLEGVVKHNGPLLPTKTGAALPTTIAAFRDVWDLELHTNPGAEAQVAALADDIAYNNHDIDDGLRAGLFMVEEVAELPLVGPVIRQVLEKYPDLERSRLIHETVRRMINVMVSDLLAETRRRLAEHKPGSAVELRGLPLPMVSFSPAMWEAHGPVRAFLRQRMYRHFRVNREMSKCKRVVRALFELFMAEPNTLPTEWQRDITTQGGDADAVVRARHVADYIAGMTDRFALAEYGRLFDMDAKT</sequence>
<dbReference type="NCBIfam" id="NF002326">
    <property type="entry name" value="PRK01286.1-1"/>
    <property type="match status" value="1"/>
</dbReference>
<dbReference type="OrthoDB" id="9803619at2"/>
<dbReference type="Proteomes" id="UP000283458">
    <property type="component" value="Unassembled WGS sequence"/>
</dbReference>
<dbReference type="InterPro" id="IPR023023">
    <property type="entry name" value="dNTPase_2"/>
</dbReference>
<dbReference type="InterPro" id="IPR050135">
    <property type="entry name" value="dGTPase-like"/>
</dbReference>
<dbReference type="Pfam" id="PF01966">
    <property type="entry name" value="HD"/>
    <property type="match status" value="1"/>
</dbReference>
<dbReference type="InterPro" id="IPR006674">
    <property type="entry name" value="HD_domain"/>
</dbReference>
<dbReference type="RefSeq" id="WP_119829486.1">
    <property type="nucleotide sequence ID" value="NZ_QYUL01000001.1"/>
</dbReference>
<comment type="similarity">
    <text evidence="2">Belongs to the dGTPase family. Type 2 subfamily.</text>
</comment>
<protein>
    <recommendedName>
        <fullName evidence="2">Deoxyguanosinetriphosphate triphosphohydrolase-like protein</fullName>
    </recommendedName>
</protein>
<dbReference type="NCBIfam" id="NF002328">
    <property type="entry name" value="PRK01286.1-3"/>
    <property type="match status" value="1"/>
</dbReference>
<dbReference type="GO" id="GO:0008832">
    <property type="term" value="F:dGTPase activity"/>
    <property type="evidence" value="ECO:0007669"/>
    <property type="project" value="TreeGrafter"/>
</dbReference>
<dbReference type="HAMAP" id="MF_01212">
    <property type="entry name" value="dGTPase_type2"/>
    <property type="match status" value="1"/>
</dbReference>
<dbReference type="InterPro" id="IPR006261">
    <property type="entry name" value="dGTPase"/>
</dbReference>
<organism evidence="4 5">
    <name type="scientific">Azospirillum cavernae</name>
    <dbReference type="NCBI Taxonomy" id="2320860"/>
    <lineage>
        <taxon>Bacteria</taxon>
        <taxon>Pseudomonadati</taxon>
        <taxon>Pseudomonadota</taxon>
        <taxon>Alphaproteobacteria</taxon>
        <taxon>Rhodospirillales</taxon>
        <taxon>Azospirillaceae</taxon>
        <taxon>Azospirillum</taxon>
    </lineage>
</organism>
<dbReference type="GO" id="GO:0006203">
    <property type="term" value="P:dGTP catabolic process"/>
    <property type="evidence" value="ECO:0007669"/>
    <property type="project" value="TreeGrafter"/>
</dbReference>
<dbReference type="EMBL" id="QYUL01000001">
    <property type="protein sequence ID" value="RJF83845.1"/>
    <property type="molecule type" value="Genomic_DNA"/>
</dbReference>
<dbReference type="PANTHER" id="PTHR11373:SF43">
    <property type="entry name" value="DEOXYGUANOSINETRIPHOSPHATE TRIPHOSPHOHYDROLASE-LIKE PROTEIN"/>
    <property type="match status" value="1"/>
</dbReference>
<evidence type="ECO:0000256" key="1">
    <source>
        <dbReference type="ARBA" id="ARBA00022801"/>
    </source>
</evidence>
<evidence type="ECO:0000259" key="3">
    <source>
        <dbReference type="PROSITE" id="PS51831"/>
    </source>
</evidence>
<dbReference type="PANTHER" id="PTHR11373">
    <property type="entry name" value="DEOXYNUCLEOSIDE TRIPHOSPHATE TRIPHOSPHOHYDROLASE"/>
    <property type="match status" value="1"/>
</dbReference>
<evidence type="ECO:0000313" key="4">
    <source>
        <dbReference type="EMBL" id="RJF83845.1"/>
    </source>
</evidence>
<gene>
    <name evidence="4" type="ORF">D3877_04255</name>
</gene>
<dbReference type="PROSITE" id="PS51831">
    <property type="entry name" value="HD"/>
    <property type="match status" value="1"/>
</dbReference>
<evidence type="ECO:0000313" key="5">
    <source>
        <dbReference type="Proteomes" id="UP000283458"/>
    </source>
</evidence>
<reference evidence="4 5" key="1">
    <citation type="submission" date="2018-09" db="EMBL/GenBank/DDBJ databases">
        <authorList>
            <person name="Zhu H."/>
        </authorList>
    </citation>
    <scope>NUCLEOTIDE SEQUENCE [LARGE SCALE GENOMIC DNA]</scope>
    <source>
        <strain evidence="4 5">K2W22B-5</strain>
    </source>
</reference>
<name>A0A418W1E2_9PROT</name>
<dbReference type="NCBIfam" id="TIGR01353">
    <property type="entry name" value="dGTP_triPase"/>
    <property type="match status" value="1"/>
</dbReference>
<accession>A0A418W1E2</accession>
<dbReference type="InterPro" id="IPR003607">
    <property type="entry name" value="HD/PDEase_dom"/>
</dbReference>
<keyword evidence="5" id="KW-1185">Reference proteome</keyword>